<keyword evidence="3" id="KW-1185">Reference proteome</keyword>
<accession>A0ABQ3PBL3</accession>
<evidence type="ECO:0000256" key="1">
    <source>
        <dbReference type="SAM" id="MobiDB-lite"/>
    </source>
</evidence>
<protein>
    <submittedName>
        <fullName evidence="2">Uncharacterized protein</fullName>
    </submittedName>
</protein>
<evidence type="ECO:0000313" key="2">
    <source>
        <dbReference type="EMBL" id="GHI22398.1"/>
    </source>
</evidence>
<sequence>MTTARLLSDLDLLRSREFPARSERYGPLGSGRGFHVAALATGEESAEGDGSSREEAEEQCEAERYGPVALLPRAGASRT</sequence>
<comment type="caution">
    <text evidence="2">The sequence shown here is derived from an EMBL/GenBank/DDBJ whole genome shotgun (WGS) entry which is preliminary data.</text>
</comment>
<evidence type="ECO:0000313" key="3">
    <source>
        <dbReference type="Proteomes" id="UP001052739"/>
    </source>
</evidence>
<dbReference type="EMBL" id="BNDW01000019">
    <property type="protein sequence ID" value="GHI22398.1"/>
    <property type="molecule type" value="Genomic_DNA"/>
</dbReference>
<name>A0ABQ3PBL3_9ACTN</name>
<dbReference type="Proteomes" id="UP001052739">
    <property type="component" value="Unassembled WGS sequence"/>
</dbReference>
<dbReference type="RefSeq" id="WP_226651812.1">
    <property type="nucleotide sequence ID" value="NZ_BNBS01000013.1"/>
</dbReference>
<reference evidence="2" key="1">
    <citation type="submission" date="2024-05" db="EMBL/GenBank/DDBJ databases">
        <title>Whole genome shotgun sequence of Streptomyces hydrogenans NBRC 13475.</title>
        <authorList>
            <person name="Komaki H."/>
            <person name="Tamura T."/>
        </authorList>
    </citation>
    <scope>NUCLEOTIDE SEQUENCE</scope>
    <source>
        <strain evidence="2">NBRC 13475</strain>
    </source>
</reference>
<proteinExistence type="predicted"/>
<organism evidence="2 3">
    <name type="scientific">Streptomyces hydrogenans</name>
    <dbReference type="NCBI Taxonomy" id="1873719"/>
    <lineage>
        <taxon>Bacteria</taxon>
        <taxon>Bacillati</taxon>
        <taxon>Actinomycetota</taxon>
        <taxon>Actinomycetes</taxon>
        <taxon>Kitasatosporales</taxon>
        <taxon>Streptomycetaceae</taxon>
        <taxon>Streptomyces</taxon>
    </lineage>
</organism>
<gene>
    <name evidence="2" type="ORF">Shyd_37690</name>
</gene>
<feature type="region of interest" description="Disordered" evidence="1">
    <location>
        <begin position="40"/>
        <end position="79"/>
    </location>
</feature>